<dbReference type="PROSITE" id="PS50189">
    <property type="entry name" value="NTR"/>
    <property type="match status" value="2"/>
</dbReference>
<dbReference type="Gene3D" id="2.20.130.20">
    <property type="match status" value="1"/>
</dbReference>
<dbReference type="FunFam" id="2.60.40.10:FF:000155">
    <property type="entry name" value="complement C3 isoform X1"/>
    <property type="match status" value="1"/>
</dbReference>
<dbReference type="Pfam" id="PF07677">
    <property type="entry name" value="A2M_recep"/>
    <property type="match status" value="1"/>
</dbReference>
<dbReference type="Pfam" id="PF07678">
    <property type="entry name" value="TED_complement"/>
    <property type="match status" value="1"/>
</dbReference>
<dbReference type="SMART" id="SM01361">
    <property type="entry name" value="A2M_recep"/>
    <property type="match status" value="1"/>
</dbReference>
<dbReference type="Gene3D" id="1.50.10.20">
    <property type="match status" value="1"/>
</dbReference>
<evidence type="ECO:0000256" key="4">
    <source>
        <dbReference type="SAM" id="MobiDB-lite"/>
    </source>
</evidence>
<dbReference type="InterPro" id="IPR018933">
    <property type="entry name" value="Netrin_module_non-TIMP"/>
</dbReference>
<dbReference type="Pfam" id="PF17790">
    <property type="entry name" value="MG1"/>
    <property type="match status" value="1"/>
</dbReference>
<dbReference type="Pfam" id="PF01759">
    <property type="entry name" value="NTR"/>
    <property type="match status" value="2"/>
</dbReference>
<dbReference type="SUPFAM" id="SSF49410">
    <property type="entry name" value="Alpha-macroglobulin receptor domain"/>
    <property type="match status" value="1"/>
</dbReference>
<dbReference type="InterPro" id="IPR011626">
    <property type="entry name" value="Alpha-macroglobulin_TED"/>
</dbReference>
<dbReference type="InterPro" id="IPR013783">
    <property type="entry name" value="Ig-like_fold"/>
</dbReference>
<dbReference type="Gene3D" id="2.40.50.120">
    <property type="match status" value="2"/>
</dbReference>
<dbReference type="SMART" id="SM00643">
    <property type="entry name" value="C345C"/>
    <property type="match status" value="2"/>
</dbReference>
<evidence type="ECO:0000259" key="6">
    <source>
        <dbReference type="PROSITE" id="PS01178"/>
    </source>
</evidence>
<evidence type="ECO:0000256" key="2">
    <source>
        <dbReference type="ARBA" id="ARBA00022525"/>
    </source>
</evidence>
<dbReference type="OrthoDB" id="6359008at2759"/>
<evidence type="ECO:0000256" key="1">
    <source>
        <dbReference type="ARBA" id="ARBA00004613"/>
    </source>
</evidence>
<keyword evidence="3" id="KW-1015">Disulfide bond</keyword>
<dbReference type="Pfam" id="PF00207">
    <property type="entry name" value="A2M"/>
    <property type="match status" value="1"/>
</dbReference>
<evidence type="ECO:0000259" key="7">
    <source>
        <dbReference type="PROSITE" id="PS50189"/>
    </source>
</evidence>
<dbReference type="GeneID" id="115816562"/>
<evidence type="ECO:0000313" key="8">
    <source>
        <dbReference type="Proteomes" id="UP000504632"/>
    </source>
</evidence>
<dbReference type="GO" id="GO:0005615">
    <property type="term" value="C:extracellular space"/>
    <property type="evidence" value="ECO:0007669"/>
    <property type="project" value="InterPro"/>
</dbReference>
<dbReference type="SMART" id="SM01419">
    <property type="entry name" value="Thiol-ester_cl"/>
    <property type="match status" value="1"/>
</dbReference>
<dbReference type="FunFam" id="2.40.50.120:FF:000013">
    <property type="entry name" value="Complement C3"/>
    <property type="match status" value="1"/>
</dbReference>
<organism evidence="8 9">
    <name type="scientific">Chanos chanos</name>
    <name type="common">Milkfish</name>
    <name type="synonym">Mugil chanos</name>
    <dbReference type="NCBI Taxonomy" id="29144"/>
    <lineage>
        <taxon>Eukaryota</taxon>
        <taxon>Metazoa</taxon>
        <taxon>Chordata</taxon>
        <taxon>Craniata</taxon>
        <taxon>Vertebrata</taxon>
        <taxon>Euteleostomi</taxon>
        <taxon>Actinopterygii</taxon>
        <taxon>Neopterygii</taxon>
        <taxon>Teleostei</taxon>
        <taxon>Ostariophysi</taxon>
        <taxon>Gonorynchiformes</taxon>
        <taxon>Chanidae</taxon>
        <taxon>Chanos</taxon>
    </lineage>
</organism>
<evidence type="ECO:0000256" key="5">
    <source>
        <dbReference type="SAM" id="SignalP"/>
    </source>
</evidence>
<dbReference type="SUPFAM" id="SSF47686">
    <property type="entry name" value="Anaphylotoxins (complement system)"/>
    <property type="match status" value="1"/>
</dbReference>
<accession>A0A6J2VW61</accession>
<reference evidence="9" key="1">
    <citation type="submission" date="2025-08" db="UniProtKB">
        <authorList>
            <consortium name="RefSeq"/>
        </authorList>
    </citation>
    <scope>IDENTIFICATION</scope>
</reference>
<dbReference type="InterPro" id="IPR050473">
    <property type="entry name" value="A2M/Complement_sys"/>
</dbReference>
<dbReference type="Gene3D" id="2.60.40.690">
    <property type="entry name" value="Alpha-macroglobulin, receptor-binding domain"/>
    <property type="match status" value="1"/>
</dbReference>
<dbReference type="FunCoup" id="A0A6J2VW61">
    <property type="interactions" value="1183"/>
</dbReference>
<feature type="domain" description="NTR" evidence="7">
    <location>
        <begin position="1531"/>
        <end position="1673"/>
    </location>
</feature>
<feature type="domain" description="Anaphylatoxin-like" evidence="6">
    <location>
        <begin position="680"/>
        <end position="715"/>
    </location>
</feature>
<dbReference type="Gene3D" id="2.60.40.1940">
    <property type="match status" value="1"/>
</dbReference>
<dbReference type="Proteomes" id="UP000504632">
    <property type="component" value="Chromosome 7"/>
</dbReference>
<dbReference type="InterPro" id="IPR002890">
    <property type="entry name" value="MG2"/>
</dbReference>
<dbReference type="InterPro" id="IPR040839">
    <property type="entry name" value="MG4"/>
</dbReference>
<dbReference type="InterPro" id="IPR041555">
    <property type="entry name" value="MG3"/>
</dbReference>
<dbReference type="InterPro" id="IPR001599">
    <property type="entry name" value="Macroglobln_a2"/>
</dbReference>
<dbReference type="Pfam" id="PF17789">
    <property type="entry name" value="MG4"/>
    <property type="match status" value="1"/>
</dbReference>
<feature type="region of interest" description="Disordered" evidence="4">
    <location>
        <begin position="637"/>
        <end position="656"/>
    </location>
</feature>
<dbReference type="PANTHER" id="PTHR11412:SF81">
    <property type="entry name" value="COMPLEMENT C3"/>
    <property type="match status" value="1"/>
</dbReference>
<keyword evidence="2" id="KW-0964">Secreted</keyword>
<dbReference type="GO" id="GO:0004866">
    <property type="term" value="F:endopeptidase inhibitor activity"/>
    <property type="evidence" value="ECO:0007669"/>
    <property type="project" value="InterPro"/>
</dbReference>
<feature type="compositionally biased region" description="Polar residues" evidence="4">
    <location>
        <begin position="637"/>
        <end position="651"/>
    </location>
</feature>
<feature type="domain" description="NTR" evidence="7">
    <location>
        <begin position="1687"/>
        <end position="1831"/>
    </location>
</feature>
<dbReference type="SUPFAM" id="SSF50242">
    <property type="entry name" value="TIMP-like"/>
    <property type="match status" value="2"/>
</dbReference>
<dbReference type="Gene3D" id="2.60.120.1540">
    <property type="match status" value="1"/>
</dbReference>
<dbReference type="FunFam" id="2.20.130.20:FF:000001">
    <property type="entry name" value="Complement C3"/>
    <property type="match status" value="1"/>
</dbReference>
<dbReference type="Gene3D" id="2.60.40.1930">
    <property type="match status" value="3"/>
</dbReference>
<dbReference type="Pfam" id="PF07703">
    <property type="entry name" value="A2M_BRD"/>
    <property type="match status" value="1"/>
</dbReference>
<dbReference type="InterPro" id="IPR018081">
    <property type="entry name" value="Anaphylatoxin_comp_syst"/>
</dbReference>
<dbReference type="Pfam" id="PF01821">
    <property type="entry name" value="ANATO"/>
    <property type="match status" value="1"/>
</dbReference>
<proteinExistence type="predicted"/>
<dbReference type="RefSeq" id="XP_030635396.1">
    <property type="nucleotide sequence ID" value="XM_030779536.1"/>
</dbReference>
<dbReference type="InterPro" id="IPR036595">
    <property type="entry name" value="A-macroglobulin_rcpt-bd_sf"/>
</dbReference>
<dbReference type="PROSITE" id="PS01178">
    <property type="entry name" value="ANAPHYLATOXIN_2"/>
    <property type="match status" value="1"/>
</dbReference>
<sequence>MHMDLVWLAVVSLSLPLISECTPLYIMSAPNLLRVGTPENVFVEAQDYTGGGNINVKIVVKDHPRKSEYIVSKNVVLTAANNYQLLTSIEIPNSNDLFGEDPMEKQYVYLQAQFPGSLLEKVVLISFQSGYIFIQTDKTIYTPDNAVHYRLFCVNPGLQPMTSGISVEIMTPDNIIIHKEIVFPWKGVKSGKYQLPEITSSGTWKVVTSFLSSSQKKFTADFEVKEYVLPSFEVTLKPSKSFFYIDDVELKVQIQTRYLHGNEVTGTGFVMFGVMSDVKRTLPGSLQRVEIRNGLGEAVLKKSDIEQTFPNINELVGQSIYITVSVLTETGSEMVEAQKGGIQIVTSPYTIQFKGTPKYFKPGMPFDVSIYVTNPDQSPARDIEVVAQPGGVSARTKPNGMAKLTVNSEGGSSKLDISVKTSDPRLTDARQANNHMSALAYTTKGGSQNYLHIVVHATELTVGDQFKVILLLNNRLGSQEHDLTYMILSKGQIVKVDKFKRRVQALVTLSLTVTKDMVPAFRLVAYYHVGSSEVVSDSVWVDVKDTCIGALKVEAIRARDTYSPGKPFNLKITGDPGAKVGLVAVDKGVYVLNNKNRLTQTKIWDIIEKHDTGCTAGSGKDSMGVFSDAGLLFESNTAGGTDSRTTAQCPSPSKRRRRDVAIVEMTNRLADKYSGLLKQCCLDGMRENKLGYTCERRSEFIIDGDECVKAFIHCCKEMFTRKQEAKDEQMLLARSVEQDEVIGSERTKGQVPGKRVSKHTAETDKADKAFSVDSDEIISRTQFPETWLWEDELLPQCPDIKPCSTTSITKSSFLKDSITTWEITAISLSPSLGICVADPYEMVVVKDFFIDLKLPYSAVRNEQVEIKAILHNYNDYDLEKVRVELMKTENVCSSASKRGRYRTYVRVNKMSTLAVPFVIFPLELGEHYIEVKASDSKGRNTDGIRKELRVVPEGVLTKLEVKNLELNPVKHGGEQVEFIKSDPLTGRVPNTPASKYLAVRGEGISQTLEQAISGDFMGSLIVQPVGDGEQNMIHMTLPLIATHYLDNTKQWDRVGLNRRNEAIKHITTGYQRELAFCKPDGSYAAQINRKSSTWLTAYVAKVFAMASDLISNEDNAICRPLKWLILNAQLPDGRFKEDAPVIHGEMVGNVRGKDADVCLTAFVLIAMQEGSRFCGGSISALSSSMGKSISFLEHRLQDLTNPYSVAIVSCALANAGKLNKAFLMAHSTQTQDGIYWEVPGAHHFTLEATAYALLALVKANDFYKAGQVVHWLNRQQTHYGGSGTTQATIMVFQAVAEYRVQGRKQQDLNLKVDVHISAKPRPSKYTIGQSQLLRLDRLHIDQNLTLVATGTGTGPVTVLTLYYAKPVTKESDCRHFDLEVTMDKQADVSYPGAIETYQLSIEVFYKSGDRDATMSILDVGLLTGFVVDEHDLNELMTGRDRYIQKFEMDKQLSERGSLIIYLDKVSHKHRDKIVFRVHKVMDGRLQPAGITVYEYYVPDQHCVKFYLPKKKEGHRNSVCHGELCLCAEENCIRQKKDKVSEKEREDKACEPGMGYVYKATVESAELTENTDIYNMRIDQVIKEGTDAGVEGKERIFMAQPHCRDALDLLQGKTYLIMGQFTDLVRIDGRLQYLLGEKTWIEYWPTREESQTPQYRERFAGIRGLVRMFMSHGCSTRGSSTIKKENTCSLQRSERLDENKRTITACNNATDYVYRATLESSEEDASQEAYIYHMKITEVHKLSTDDHVFGKQRPFSSRSICHHVLGLEEGKSYLIMGLSNPPVLANGRYQYTLGERTWIEQWPTEEESKLSEALRESYKGMEILTENLLFGCTP</sequence>
<protein>
    <submittedName>
        <fullName evidence="9">Complement C3 isoform X1</fullName>
    </submittedName>
</protein>
<comment type="subcellular location">
    <subcellularLocation>
        <location evidence="1">Secreted</location>
    </subcellularLocation>
</comment>
<feature type="chain" id="PRO_5026650414" evidence="5">
    <location>
        <begin position="22"/>
        <end position="1833"/>
    </location>
</feature>
<dbReference type="Gene3D" id="1.20.91.20">
    <property type="entry name" value="Anaphylotoxins (complement system)"/>
    <property type="match status" value="1"/>
</dbReference>
<dbReference type="SUPFAM" id="SSF48239">
    <property type="entry name" value="Terpenoid cyclases/Protein prenyltransferases"/>
    <property type="match status" value="1"/>
</dbReference>
<keyword evidence="8" id="KW-1185">Reference proteome</keyword>
<dbReference type="InterPro" id="IPR047565">
    <property type="entry name" value="Alpha-macroglob_thiol-ester_cl"/>
</dbReference>
<dbReference type="CDD" id="cd02896">
    <property type="entry name" value="complement_C3_C4_C5"/>
    <property type="match status" value="1"/>
</dbReference>
<dbReference type="SMART" id="SM01359">
    <property type="entry name" value="A2M_N_2"/>
    <property type="match status" value="1"/>
</dbReference>
<dbReference type="CDD" id="cd03583">
    <property type="entry name" value="NTR_complement_C3"/>
    <property type="match status" value="1"/>
</dbReference>
<feature type="signal peptide" evidence="5">
    <location>
        <begin position="1"/>
        <end position="21"/>
    </location>
</feature>
<gene>
    <name evidence="9" type="primary">LOC115816562</name>
</gene>
<evidence type="ECO:0000256" key="3">
    <source>
        <dbReference type="ARBA" id="ARBA00023157"/>
    </source>
</evidence>
<dbReference type="Pfam" id="PF01835">
    <property type="entry name" value="MG2"/>
    <property type="match status" value="1"/>
</dbReference>
<dbReference type="PROSITE" id="PS01177">
    <property type="entry name" value="ANAPHYLATOXIN_1"/>
    <property type="match status" value="1"/>
</dbReference>
<evidence type="ECO:0000313" key="9">
    <source>
        <dbReference type="RefSeq" id="XP_030635396.1"/>
    </source>
</evidence>
<dbReference type="InterPro" id="IPR008993">
    <property type="entry name" value="TIMP-like_OB-fold"/>
</dbReference>
<dbReference type="InterPro" id="IPR001134">
    <property type="entry name" value="Netrin_domain"/>
</dbReference>
<dbReference type="PANTHER" id="PTHR11412">
    <property type="entry name" value="MACROGLOBULIN / COMPLEMENT"/>
    <property type="match status" value="1"/>
</dbReference>
<name>A0A6J2VW61_CHACN</name>
<dbReference type="InterPro" id="IPR035815">
    <property type="entry name" value="NTR_complement_C3"/>
</dbReference>
<dbReference type="SMART" id="SM00104">
    <property type="entry name" value="ANATO"/>
    <property type="match status" value="1"/>
</dbReference>
<keyword evidence="5" id="KW-0732">Signal</keyword>
<dbReference type="InterPro" id="IPR000020">
    <property type="entry name" value="Anaphylatoxin/fibulin"/>
</dbReference>
<dbReference type="SMART" id="SM01360">
    <property type="entry name" value="A2M"/>
    <property type="match status" value="1"/>
</dbReference>
<dbReference type="InterPro" id="IPR008930">
    <property type="entry name" value="Terpenoid_cyclase/PrenylTrfase"/>
</dbReference>
<dbReference type="FunFam" id="2.60.40.1940:FF:000001">
    <property type="entry name" value="Complement component C3"/>
    <property type="match status" value="1"/>
</dbReference>
<dbReference type="Pfam" id="PF17791">
    <property type="entry name" value="MG3"/>
    <property type="match status" value="1"/>
</dbReference>
<dbReference type="Gene3D" id="6.20.50.160">
    <property type="match status" value="1"/>
</dbReference>
<dbReference type="InterPro" id="IPR011625">
    <property type="entry name" value="A2M_N_BRD"/>
</dbReference>
<dbReference type="CDD" id="cd00017">
    <property type="entry name" value="ANATO"/>
    <property type="match status" value="1"/>
</dbReference>
<dbReference type="InParanoid" id="A0A6J2VW61"/>
<dbReference type="Gene3D" id="2.60.40.10">
    <property type="entry name" value="Immunoglobulins"/>
    <property type="match status" value="2"/>
</dbReference>
<dbReference type="InterPro" id="IPR041425">
    <property type="entry name" value="C3/4/5_MG1"/>
</dbReference>
<dbReference type="InterPro" id="IPR009048">
    <property type="entry name" value="A-macroglobulin_rcpt-bd"/>
</dbReference>